<evidence type="ECO:0000256" key="1">
    <source>
        <dbReference type="SAM" id="Phobius"/>
    </source>
</evidence>
<keyword evidence="1" id="KW-0812">Transmembrane</keyword>
<dbReference type="PATRIC" id="fig|1339327.3.peg.550"/>
<dbReference type="Proteomes" id="UP000022082">
    <property type="component" value="Unassembled WGS sequence"/>
</dbReference>
<sequence>VYYDTYPLLTYEVTFNHLNYNNDKETYYTEHFFVVKICFWTLFFILFVYLSYLIYRFSKYRSTANSLSSKINIEPDISYLYNEIITKANPKMFIEPYQPNKLTTANEIYSEALKNKHNRDVLKKLLDRIKKEL</sequence>
<dbReference type="AlphaFoldDB" id="A0A015XGX4"/>
<name>A0A015XGX4_BACFG</name>
<reference evidence="2 3" key="1">
    <citation type="submission" date="2014-02" db="EMBL/GenBank/DDBJ databases">
        <authorList>
            <person name="Sears C."/>
            <person name="Carroll K."/>
            <person name="Sack B.R."/>
            <person name="Qadri F."/>
            <person name="Myers L.L."/>
            <person name="Chung G.-T."/>
            <person name="Escheverria P."/>
            <person name="Fraser C.M."/>
            <person name="Sadzewicz L."/>
            <person name="Shefchek K.A."/>
            <person name="Tallon L."/>
            <person name="Das S.P."/>
            <person name="Daugherty S."/>
            <person name="Mongodin E.F."/>
        </authorList>
    </citation>
    <scope>NUCLEOTIDE SEQUENCE [LARGE SCALE GENOMIC DNA]</scope>
    <source>
        <strain evidence="2 3">S36L11</strain>
    </source>
</reference>
<feature type="non-terminal residue" evidence="2">
    <location>
        <position position="1"/>
    </location>
</feature>
<keyword evidence="1" id="KW-1133">Transmembrane helix</keyword>
<proteinExistence type="predicted"/>
<comment type="caution">
    <text evidence="2">The sequence shown here is derived from an EMBL/GenBank/DDBJ whole genome shotgun (WGS) entry which is preliminary data.</text>
</comment>
<gene>
    <name evidence="2" type="ORF">M136_5334</name>
</gene>
<dbReference type="EMBL" id="JGDJ01000112">
    <property type="protein sequence ID" value="EXZ30913.1"/>
    <property type="molecule type" value="Genomic_DNA"/>
</dbReference>
<protein>
    <submittedName>
        <fullName evidence="2">Uncharacterized protein</fullName>
    </submittedName>
</protein>
<evidence type="ECO:0000313" key="3">
    <source>
        <dbReference type="Proteomes" id="UP000022082"/>
    </source>
</evidence>
<feature type="transmembrane region" description="Helical" evidence="1">
    <location>
        <begin position="33"/>
        <end position="55"/>
    </location>
</feature>
<keyword evidence="1" id="KW-0472">Membrane</keyword>
<evidence type="ECO:0000313" key="2">
    <source>
        <dbReference type="EMBL" id="EXZ30913.1"/>
    </source>
</evidence>
<accession>A0A015XGX4</accession>
<organism evidence="2 3">
    <name type="scientific">Bacteroides fragilis str. S36L11</name>
    <dbReference type="NCBI Taxonomy" id="1339327"/>
    <lineage>
        <taxon>Bacteria</taxon>
        <taxon>Pseudomonadati</taxon>
        <taxon>Bacteroidota</taxon>
        <taxon>Bacteroidia</taxon>
        <taxon>Bacteroidales</taxon>
        <taxon>Bacteroidaceae</taxon>
        <taxon>Bacteroides</taxon>
    </lineage>
</organism>